<evidence type="ECO:0000256" key="1">
    <source>
        <dbReference type="ARBA" id="ARBA00004651"/>
    </source>
</evidence>
<dbReference type="Proteomes" id="UP000051621">
    <property type="component" value="Unassembled WGS sequence"/>
</dbReference>
<dbReference type="RefSeq" id="WP_057742984.1">
    <property type="nucleotide sequence ID" value="NZ_AZEF01000013.1"/>
</dbReference>
<dbReference type="Pfam" id="PF00702">
    <property type="entry name" value="Hydrolase"/>
    <property type="match status" value="1"/>
</dbReference>
<feature type="transmembrane region" description="Helical" evidence="12">
    <location>
        <begin position="264"/>
        <end position="289"/>
    </location>
</feature>
<dbReference type="SUPFAM" id="SSF56784">
    <property type="entry name" value="HAD-like"/>
    <property type="match status" value="1"/>
</dbReference>
<keyword evidence="12" id="KW-0067">ATP-binding</keyword>
<evidence type="ECO:0000259" key="13">
    <source>
        <dbReference type="Pfam" id="PF00122"/>
    </source>
</evidence>
<dbReference type="GO" id="GO:0008551">
    <property type="term" value="F:P-type cadmium transporter activity"/>
    <property type="evidence" value="ECO:0007669"/>
    <property type="project" value="UniProtKB-EC"/>
</dbReference>
<dbReference type="GO" id="GO:0046872">
    <property type="term" value="F:metal ion binding"/>
    <property type="evidence" value="ECO:0007669"/>
    <property type="project" value="UniProtKB-KW"/>
</dbReference>
<dbReference type="InterPro" id="IPR044492">
    <property type="entry name" value="P_typ_ATPase_HD_dom"/>
</dbReference>
<keyword evidence="7 12" id="KW-1133">Transmembrane helix</keyword>
<keyword evidence="3" id="KW-0104">Cadmium</keyword>
<keyword evidence="5 12" id="KW-0479">Metal-binding</keyword>
<dbReference type="Pfam" id="PF00122">
    <property type="entry name" value="E1-E2_ATPase"/>
    <property type="match status" value="1"/>
</dbReference>
<evidence type="ECO:0000256" key="4">
    <source>
        <dbReference type="ARBA" id="ARBA00022692"/>
    </source>
</evidence>
<keyword evidence="8" id="KW-0406">Ion transport</keyword>
<reference evidence="14 15" key="1">
    <citation type="journal article" date="2015" name="Genome Announc.">
        <title>Expanding the biotechnology potential of lactobacilli through comparative genomics of 213 strains and associated genera.</title>
        <authorList>
            <person name="Sun Z."/>
            <person name="Harris H.M."/>
            <person name="McCann A."/>
            <person name="Guo C."/>
            <person name="Argimon S."/>
            <person name="Zhang W."/>
            <person name="Yang X."/>
            <person name="Jeffery I.B."/>
            <person name="Cooney J.C."/>
            <person name="Kagawa T.F."/>
            <person name="Liu W."/>
            <person name="Song Y."/>
            <person name="Salvetti E."/>
            <person name="Wrobel A."/>
            <person name="Rasinkangas P."/>
            <person name="Parkhill J."/>
            <person name="Rea M.C."/>
            <person name="O'Sullivan O."/>
            <person name="Ritari J."/>
            <person name="Douillard F.P."/>
            <person name="Paul Ross R."/>
            <person name="Yang R."/>
            <person name="Briner A.E."/>
            <person name="Felis G.E."/>
            <person name="de Vos W.M."/>
            <person name="Barrangou R."/>
            <person name="Klaenhammer T.R."/>
            <person name="Caufield P.W."/>
            <person name="Cui Y."/>
            <person name="Zhang H."/>
            <person name="O'Toole P.W."/>
        </authorList>
    </citation>
    <scope>NUCLEOTIDE SEQUENCE [LARGE SCALE GENOMIC DNA]</scope>
    <source>
        <strain evidence="14 15">DSM 19910</strain>
    </source>
</reference>
<dbReference type="PATRIC" id="fig|1423731.3.peg.783"/>
<dbReference type="PROSITE" id="PS01229">
    <property type="entry name" value="COF_2"/>
    <property type="match status" value="1"/>
</dbReference>
<feature type="transmembrane region" description="Helical" evidence="12">
    <location>
        <begin position="595"/>
        <end position="612"/>
    </location>
</feature>
<dbReference type="SUPFAM" id="SSF81665">
    <property type="entry name" value="Calcium ATPase, transmembrane domain M"/>
    <property type="match status" value="1"/>
</dbReference>
<evidence type="ECO:0000313" key="14">
    <source>
        <dbReference type="EMBL" id="KRL02420.1"/>
    </source>
</evidence>
<keyword evidence="8" id="KW-0813">Transport</keyword>
<dbReference type="EC" id="7.2.2.21" evidence="10"/>
<dbReference type="SUPFAM" id="SSF81653">
    <property type="entry name" value="Calcium ATPase, transduction domain A"/>
    <property type="match status" value="1"/>
</dbReference>
<evidence type="ECO:0000256" key="11">
    <source>
        <dbReference type="ARBA" id="ARBA00049338"/>
    </source>
</evidence>
<dbReference type="OrthoDB" id="9813266at2"/>
<evidence type="ECO:0000256" key="8">
    <source>
        <dbReference type="ARBA" id="ARBA00023065"/>
    </source>
</evidence>
<dbReference type="AlphaFoldDB" id="A0A0R1M9F7"/>
<feature type="transmembrane region" description="Helical" evidence="12">
    <location>
        <begin position="569"/>
        <end position="589"/>
    </location>
</feature>
<dbReference type="InterPro" id="IPR051014">
    <property type="entry name" value="Cation_Transport_ATPase_IB"/>
</dbReference>
<feature type="domain" description="P-type ATPase A" evidence="13">
    <location>
        <begin position="120"/>
        <end position="223"/>
    </location>
</feature>
<comment type="catalytic activity">
    <reaction evidence="11">
        <text>Cd(2+)(in) + ATP + H2O = Cd(2+)(out) + ADP + phosphate + H(+)</text>
        <dbReference type="Rhea" id="RHEA:12132"/>
        <dbReference type="ChEBI" id="CHEBI:15377"/>
        <dbReference type="ChEBI" id="CHEBI:15378"/>
        <dbReference type="ChEBI" id="CHEBI:30616"/>
        <dbReference type="ChEBI" id="CHEBI:43474"/>
        <dbReference type="ChEBI" id="CHEBI:48775"/>
        <dbReference type="ChEBI" id="CHEBI:456216"/>
        <dbReference type="EC" id="7.2.2.21"/>
    </reaction>
</comment>
<dbReference type="NCBIfam" id="TIGR01525">
    <property type="entry name" value="ATPase-IB_hvy"/>
    <property type="match status" value="1"/>
</dbReference>
<dbReference type="InterPro" id="IPR023299">
    <property type="entry name" value="ATPase_P-typ_cyto_dom_N"/>
</dbReference>
<dbReference type="InterPro" id="IPR027256">
    <property type="entry name" value="P-typ_ATPase_IB"/>
</dbReference>
<dbReference type="STRING" id="1423731.FC81_GL000764"/>
<dbReference type="InterPro" id="IPR059000">
    <property type="entry name" value="ATPase_P-type_domA"/>
</dbReference>
<comment type="caution">
    <text evidence="14">The sequence shown here is derived from an EMBL/GenBank/DDBJ whole genome shotgun (WGS) entry which is preliminary data.</text>
</comment>
<dbReference type="NCBIfam" id="TIGR01494">
    <property type="entry name" value="ATPase_P-type"/>
    <property type="match status" value="1"/>
</dbReference>
<evidence type="ECO:0000256" key="7">
    <source>
        <dbReference type="ARBA" id="ARBA00022989"/>
    </source>
</evidence>
<name>A0A0R1M9F7_9LACO</name>
<keyword evidence="12" id="KW-0547">Nucleotide-binding</keyword>
<dbReference type="InterPro" id="IPR008250">
    <property type="entry name" value="ATPase_P-typ_transduc_dom_A_sf"/>
</dbReference>
<dbReference type="PRINTS" id="PR00119">
    <property type="entry name" value="CATATPASE"/>
</dbReference>
<organism evidence="14 15">
    <name type="scientific">Liquorilactobacillus capillatus DSM 19910</name>
    <dbReference type="NCBI Taxonomy" id="1423731"/>
    <lineage>
        <taxon>Bacteria</taxon>
        <taxon>Bacillati</taxon>
        <taxon>Bacillota</taxon>
        <taxon>Bacilli</taxon>
        <taxon>Lactobacillales</taxon>
        <taxon>Lactobacillaceae</taxon>
        <taxon>Liquorilactobacillus</taxon>
    </lineage>
</organism>
<keyword evidence="9 12" id="KW-0472">Membrane</keyword>
<dbReference type="SFLD" id="SFLDF00027">
    <property type="entry name" value="p-type_atpase"/>
    <property type="match status" value="1"/>
</dbReference>
<comment type="subcellular location">
    <subcellularLocation>
        <location evidence="1">Cell membrane</location>
        <topology evidence="1">Multi-pass membrane protein</topology>
    </subcellularLocation>
</comment>
<evidence type="ECO:0000256" key="10">
    <source>
        <dbReference type="ARBA" id="ARBA00039103"/>
    </source>
</evidence>
<protein>
    <recommendedName>
        <fullName evidence="10">Cd(2+)-exporting ATPase</fullName>
        <ecNumber evidence="10">7.2.2.21</ecNumber>
    </recommendedName>
</protein>
<evidence type="ECO:0000256" key="6">
    <source>
        <dbReference type="ARBA" id="ARBA00022967"/>
    </source>
</evidence>
<dbReference type="Gene3D" id="2.70.150.10">
    <property type="entry name" value="Calcium-transporting ATPase, cytoplasmic transduction domain A"/>
    <property type="match status" value="1"/>
</dbReference>
<evidence type="ECO:0000313" key="15">
    <source>
        <dbReference type="Proteomes" id="UP000051621"/>
    </source>
</evidence>
<dbReference type="PANTHER" id="PTHR48085">
    <property type="entry name" value="CADMIUM/ZINC-TRANSPORTING ATPASE HMA2-RELATED"/>
    <property type="match status" value="1"/>
</dbReference>
<feature type="transmembrane region" description="Helical" evidence="12">
    <location>
        <begin position="16"/>
        <end position="33"/>
    </location>
</feature>
<keyword evidence="6" id="KW-1278">Translocase</keyword>
<dbReference type="Gene3D" id="3.40.50.1000">
    <property type="entry name" value="HAD superfamily/HAD-like"/>
    <property type="match status" value="1"/>
</dbReference>
<evidence type="ECO:0000256" key="12">
    <source>
        <dbReference type="RuleBase" id="RU362081"/>
    </source>
</evidence>
<dbReference type="PROSITE" id="PS00154">
    <property type="entry name" value="ATPASE_E1_E2"/>
    <property type="match status" value="1"/>
</dbReference>
<feature type="transmembrane region" description="Helical" evidence="12">
    <location>
        <begin position="39"/>
        <end position="56"/>
    </location>
</feature>
<dbReference type="EMBL" id="AZEF01000013">
    <property type="protein sequence ID" value="KRL02420.1"/>
    <property type="molecule type" value="Genomic_DNA"/>
</dbReference>
<dbReference type="InterPro" id="IPR036412">
    <property type="entry name" value="HAD-like_sf"/>
</dbReference>
<evidence type="ECO:0000256" key="5">
    <source>
        <dbReference type="ARBA" id="ARBA00022723"/>
    </source>
</evidence>
<dbReference type="InterPro" id="IPR018303">
    <property type="entry name" value="ATPase_P-typ_P_site"/>
</dbReference>
<feature type="transmembrane region" description="Helical" evidence="12">
    <location>
        <begin position="239"/>
        <end position="258"/>
    </location>
</feature>
<dbReference type="PANTHER" id="PTHR48085:SF5">
    <property type="entry name" value="CADMIUM_ZINC-TRANSPORTING ATPASE HMA4-RELATED"/>
    <property type="match status" value="1"/>
</dbReference>
<keyword evidence="12" id="KW-1003">Cell membrane</keyword>
<dbReference type="SFLD" id="SFLDG00002">
    <property type="entry name" value="C1.7:_P-type_atpase_like"/>
    <property type="match status" value="1"/>
</dbReference>
<dbReference type="Gene3D" id="3.40.1110.10">
    <property type="entry name" value="Calcium-transporting ATPase, cytoplasmic domain N"/>
    <property type="match status" value="1"/>
</dbReference>
<evidence type="ECO:0000256" key="3">
    <source>
        <dbReference type="ARBA" id="ARBA00022539"/>
    </source>
</evidence>
<dbReference type="GO" id="GO:0005886">
    <property type="term" value="C:plasma membrane"/>
    <property type="evidence" value="ECO:0007669"/>
    <property type="project" value="UniProtKB-SubCell"/>
</dbReference>
<dbReference type="GO" id="GO:0005524">
    <property type="term" value="F:ATP binding"/>
    <property type="evidence" value="ECO:0007669"/>
    <property type="project" value="UniProtKB-UniRule"/>
</dbReference>
<proteinExistence type="inferred from homology"/>
<evidence type="ECO:0000256" key="9">
    <source>
        <dbReference type="ARBA" id="ARBA00023136"/>
    </source>
</evidence>
<dbReference type="InterPro" id="IPR023298">
    <property type="entry name" value="ATPase_P-typ_TM_dom_sf"/>
</dbReference>
<dbReference type="GO" id="GO:0016887">
    <property type="term" value="F:ATP hydrolysis activity"/>
    <property type="evidence" value="ECO:0007669"/>
    <property type="project" value="InterPro"/>
</dbReference>
<keyword evidence="15" id="KW-1185">Reference proteome</keyword>
<dbReference type="SFLD" id="SFLDS00003">
    <property type="entry name" value="Haloacid_Dehalogenase"/>
    <property type="match status" value="1"/>
</dbReference>
<dbReference type="FunFam" id="2.70.150.10:FF:000002">
    <property type="entry name" value="Copper-transporting ATPase 1, putative"/>
    <property type="match status" value="1"/>
</dbReference>
<dbReference type="InterPro" id="IPR023214">
    <property type="entry name" value="HAD_sf"/>
</dbReference>
<accession>A0A0R1M9F7</accession>
<dbReference type="InterPro" id="IPR001757">
    <property type="entry name" value="P_typ_ATPase"/>
</dbReference>
<comment type="similarity">
    <text evidence="2 12">Belongs to the cation transport ATPase (P-type) (TC 3.A.3) family. Type IB subfamily.</text>
</comment>
<sequence length="613" mass="65633">MGKIQGFLKRYERQNVLLMTILLVCAGIVHYLSGAGLSYKLLLVIVALFGGIPIALRASGALWYKVTSIELLVTVAVIGALVIGEFNEAAIVVWLFSLGNILEAITLKKTRSAVKKLAEMVPQTALKVSKSDNAIVTKVDIDDVIVGDDLLVKTGMQIPVDGVVIAGGGYVNEASITGEAKRVKKRITDSVSAGTILENGTLTVTTRSVGEETTFGRIIELVEEAQDSKVSAQKVIDKFAKHYTPLVIVAALIVGLLFKNVRLGITILVLGCPGALVIGVPVSTVAGIGSAARKGILVKGSSSFQLLKKIDILAFDKTGTLTKGMPVLTATFTYEGDVESNHRLLYSIERESDHPLAKVIVAEYNRCQSLPVSQTIVIKGRGIQAEVNGEKVLVGNERLLKDNNVDIRAAVRDRDTQAGKSLLYLAVNGKLHELLAISDTLRAGVPKAFQQLKQLGLQQLVILSGDNTAAVEQLGHKLGISKSFANLLPADKAAAVKQYQNQGQRVAFIGDGINDSPALTTADLGIAMGNGTDVALDVSEVVLMNSDFEKLPQAISFARRVMRNMTENIIIAVAVVGLLFMGLVTGHIYMASGMFFHELSILVVIFNGMRLLR</sequence>
<gene>
    <name evidence="14" type="ORF">FC81_GL000764</name>
</gene>
<evidence type="ECO:0000256" key="2">
    <source>
        <dbReference type="ARBA" id="ARBA00006024"/>
    </source>
</evidence>
<keyword evidence="4 12" id="KW-0812">Transmembrane</keyword>